<dbReference type="Gene3D" id="1.25.40.10">
    <property type="entry name" value="Tetratricopeptide repeat domain"/>
    <property type="match status" value="1"/>
</dbReference>
<reference evidence="1 4" key="2">
    <citation type="submission" date="2019-07" db="EMBL/GenBank/DDBJ databases">
        <title>Whole genome shotgun sequence of Myxococcus virescens NBRC 100334.</title>
        <authorList>
            <person name="Hosoyama A."/>
            <person name="Uohara A."/>
            <person name="Ohji S."/>
            <person name="Ichikawa N."/>
        </authorList>
    </citation>
    <scope>NUCLEOTIDE SEQUENCE [LARGE SCALE GENOMIC DNA]</scope>
    <source>
        <strain evidence="1 4">NBRC 100334</strain>
    </source>
</reference>
<dbReference type="RefSeq" id="WP_090490471.1">
    <property type="nucleotide sequence ID" value="NZ_BJVY01000012.1"/>
</dbReference>
<proteinExistence type="predicted"/>
<dbReference type="EMBL" id="FNAJ01000005">
    <property type="protein sequence ID" value="SDE20796.1"/>
    <property type="molecule type" value="Genomic_DNA"/>
</dbReference>
<dbReference type="SUPFAM" id="SSF48452">
    <property type="entry name" value="TPR-like"/>
    <property type="match status" value="1"/>
</dbReference>
<accession>A0A511HBJ6</accession>
<protein>
    <submittedName>
        <fullName evidence="2">Tetratricopeptide repeat-containing protein</fullName>
    </submittedName>
</protein>
<dbReference type="Proteomes" id="UP000198717">
    <property type="component" value="Unassembled WGS sequence"/>
</dbReference>
<dbReference type="InterPro" id="IPR011990">
    <property type="entry name" value="TPR-like_helical_dom_sf"/>
</dbReference>
<gene>
    <name evidence="1" type="ORF">MVI01_27100</name>
    <name evidence="2" type="ORF">SAMN04488504_10517</name>
</gene>
<organism evidence="1 4">
    <name type="scientific">Myxococcus virescens</name>
    <dbReference type="NCBI Taxonomy" id="83456"/>
    <lineage>
        <taxon>Bacteria</taxon>
        <taxon>Pseudomonadati</taxon>
        <taxon>Myxococcota</taxon>
        <taxon>Myxococcia</taxon>
        <taxon>Myxococcales</taxon>
        <taxon>Cystobacterineae</taxon>
        <taxon>Myxococcaceae</taxon>
        <taxon>Myxococcus</taxon>
    </lineage>
</organism>
<dbReference type="EMBL" id="BJVY01000012">
    <property type="protein sequence ID" value="GEL70926.1"/>
    <property type="molecule type" value="Genomic_DNA"/>
</dbReference>
<evidence type="ECO:0000313" key="2">
    <source>
        <dbReference type="EMBL" id="SDE20796.1"/>
    </source>
</evidence>
<name>A0A511HBJ6_9BACT</name>
<comment type="caution">
    <text evidence="1">The sequence shown here is derived from an EMBL/GenBank/DDBJ whole genome shotgun (WGS) entry which is preliminary data.</text>
</comment>
<dbReference type="AlphaFoldDB" id="A0A511HBJ6"/>
<evidence type="ECO:0000313" key="4">
    <source>
        <dbReference type="Proteomes" id="UP000321224"/>
    </source>
</evidence>
<dbReference type="InterPro" id="IPR019734">
    <property type="entry name" value="TPR_rpt"/>
</dbReference>
<keyword evidence="3" id="KW-1185">Reference proteome</keyword>
<dbReference type="Proteomes" id="UP000321224">
    <property type="component" value="Unassembled WGS sequence"/>
</dbReference>
<evidence type="ECO:0000313" key="1">
    <source>
        <dbReference type="EMBL" id="GEL70926.1"/>
    </source>
</evidence>
<reference evidence="2 3" key="1">
    <citation type="submission" date="2016-10" db="EMBL/GenBank/DDBJ databases">
        <authorList>
            <person name="Varghese N."/>
            <person name="Submissions S."/>
        </authorList>
    </citation>
    <scope>NUCLEOTIDE SEQUENCE [LARGE SCALE GENOMIC DNA]</scope>
    <source>
        <strain evidence="2 3">DSM 2260</strain>
    </source>
</reference>
<evidence type="ECO:0000313" key="3">
    <source>
        <dbReference type="Proteomes" id="UP000198717"/>
    </source>
</evidence>
<sequence>MNPAARADMESRADRALRRGELTEALGLYESLVRAFPHDEALALKLANARELLQPAELEVLEAVRAEASIPLPVGPSSPVQEGERLFALGDYAGAAACYRRAVQERPDSELLKERLIELYGLAKAMPLQSPTDRALPDKPEPRLQALLDRVASRRRLKRD</sequence>
<dbReference type="Pfam" id="PF13174">
    <property type="entry name" value="TPR_6"/>
    <property type="match status" value="1"/>
</dbReference>